<dbReference type="Pfam" id="PF05686">
    <property type="entry name" value="Glyco_transf_90"/>
    <property type="match status" value="1"/>
</dbReference>
<organism evidence="3 4">
    <name type="scientific">Coprinopsis cinerea (strain Okayama-7 / 130 / ATCC MYA-4618 / FGSC 9003)</name>
    <name type="common">Inky cap fungus</name>
    <name type="synonym">Hormographiella aspergillata</name>
    <dbReference type="NCBI Taxonomy" id="240176"/>
    <lineage>
        <taxon>Eukaryota</taxon>
        <taxon>Fungi</taxon>
        <taxon>Dikarya</taxon>
        <taxon>Basidiomycota</taxon>
        <taxon>Agaricomycotina</taxon>
        <taxon>Agaricomycetes</taxon>
        <taxon>Agaricomycetidae</taxon>
        <taxon>Agaricales</taxon>
        <taxon>Agaricineae</taxon>
        <taxon>Psathyrellaceae</taxon>
        <taxon>Coprinopsis</taxon>
    </lineage>
</organism>
<sequence>MTKTQTTFIKTTVTKTIVPAEATSRSGPRPLDAFGFPIYDSSKRPGEHEAVPFLRRDGTSEPSLVDRPPESRHFYRPDGLVEVNPNGPHPIFELIEKGEREWKRKHDRASRTLKEACAEYKRRYGRRPPKGFEKWWAYVQKYQVQLPDEYDQIHRDLEPFFAFEPLMLQWIEYEWEGHADSFTIGKEEIGSPLDLLNFTLPESGQIRHELAKGANMIIDLMKEVEEDLPVFRRDAIEAAKRGEYLDLSQPREQKHHGWKTACPPFSPIWADPLPYSIANGVTTPPTLRQLEQLKYSSPHSNYSGFGPHPKTFIHDHAATLSPCEHPAHLLMHGQFLRYGHGGPVPLREKLANTEDLPEPVYYGMVPYFSYSPTRLHDDIVAAVPMGWVDDVYPRSDDPPFDEKPDSRLHWRGRNTGMWCGNDNDVESLNTVLGKTIGGYNPKEKHTIGPDRAWWLSQRGRLVDWANRMWEGLYEVEPAQVPHSLNVGVPHEIWKRSTVPEFEDDLFVGPMPNDTSLHGRRMGGSLRKGKTLPAHCHAGVLRSPPSPEYRLAAPPDKNDDTEWIGHESPPLSKSDWSPAMCDIAFVGSPLNCEGRMCDKVGDMYEFRKVQGGKEQGRYKFVMDVDGNGWSSRFKRLITSNSLIFKSTVYPEWFTDRIQPWVHYVPIQLDLSDLLDTLYFFRGDPSQHNHHLDLAAKMADAGRQWSKRYWRKEDMVAYMFRLFLEYARVMGDEFGRREDYVYREADEVKRGEMRSEDAGPQLSEDAPLYEVEDFNAAHPTPVNDWKDDESNPARPLVL</sequence>
<dbReference type="VEuPathDB" id="FungiDB:CC1G_09017"/>
<evidence type="ECO:0000259" key="2">
    <source>
        <dbReference type="SMART" id="SM00672"/>
    </source>
</evidence>
<dbReference type="InterPro" id="IPR051091">
    <property type="entry name" value="O-Glucosyltr/Glycosyltrsf_90"/>
</dbReference>
<evidence type="ECO:0000313" key="3">
    <source>
        <dbReference type="EMBL" id="EAU90335.2"/>
    </source>
</evidence>
<accession>A8N9I2</accession>
<name>A8N9I2_COPC7</name>
<feature type="region of interest" description="Disordered" evidence="1">
    <location>
        <begin position="50"/>
        <end position="78"/>
    </location>
</feature>
<dbReference type="AlphaFoldDB" id="A8N9I2"/>
<dbReference type="KEGG" id="cci:CC1G_09017"/>
<evidence type="ECO:0000313" key="4">
    <source>
        <dbReference type="Proteomes" id="UP000001861"/>
    </source>
</evidence>
<protein>
    <submittedName>
        <fullName evidence="3">CAP1</fullName>
    </submittedName>
</protein>
<comment type="caution">
    <text evidence="3">The sequence shown here is derived from an EMBL/GenBank/DDBJ whole genome shotgun (WGS) entry which is preliminary data.</text>
</comment>
<dbReference type="eggNOG" id="KOG2458">
    <property type="taxonomic scope" value="Eukaryota"/>
</dbReference>
<dbReference type="Proteomes" id="UP000001861">
    <property type="component" value="Unassembled WGS sequence"/>
</dbReference>
<feature type="region of interest" description="Disordered" evidence="1">
    <location>
        <begin position="776"/>
        <end position="796"/>
    </location>
</feature>
<reference evidence="3 4" key="1">
    <citation type="journal article" date="2010" name="Proc. Natl. Acad. Sci. U.S.A.">
        <title>Insights into evolution of multicellular fungi from the assembled chromosomes of the mushroom Coprinopsis cinerea (Coprinus cinereus).</title>
        <authorList>
            <person name="Stajich J.E."/>
            <person name="Wilke S.K."/>
            <person name="Ahren D."/>
            <person name="Au C.H."/>
            <person name="Birren B.W."/>
            <person name="Borodovsky M."/>
            <person name="Burns C."/>
            <person name="Canback B."/>
            <person name="Casselton L.A."/>
            <person name="Cheng C.K."/>
            <person name="Deng J."/>
            <person name="Dietrich F.S."/>
            <person name="Fargo D.C."/>
            <person name="Farman M.L."/>
            <person name="Gathman A.C."/>
            <person name="Goldberg J."/>
            <person name="Guigo R."/>
            <person name="Hoegger P.J."/>
            <person name="Hooker J.B."/>
            <person name="Huggins A."/>
            <person name="James T.Y."/>
            <person name="Kamada T."/>
            <person name="Kilaru S."/>
            <person name="Kodira C."/>
            <person name="Kues U."/>
            <person name="Kupfer D."/>
            <person name="Kwan H.S."/>
            <person name="Lomsadze A."/>
            <person name="Li W."/>
            <person name="Lilly W.W."/>
            <person name="Ma L.J."/>
            <person name="Mackey A.J."/>
            <person name="Manning G."/>
            <person name="Martin F."/>
            <person name="Muraguchi H."/>
            <person name="Natvig D.O."/>
            <person name="Palmerini H."/>
            <person name="Ramesh M.A."/>
            <person name="Rehmeyer C.J."/>
            <person name="Roe B.A."/>
            <person name="Shenoy N."/>
            <person name="Stanke M."/>
            <person name="Ter-Hovhannisyan V."/>
            <person name="Tunlid A."/>
            <person name="Velagapudi R."/>
            <person name="Vision T.J."/>
            <person name="Zeng Q."/>
            <person name="Zolan M.E."/>
            <person name="Pukkila P.J."/>
        </authorList>
    </citation>
    <scope>NUCLEOTIDE SEQUENCE [LARGE SCALE GENOMIC DNA]</scope>
    <source>
        <strain evidence="4">Okayama-7 / 130 / ATCC MYA-4618 / FGSC 9003</strain>
    </source>
</reference>
<dbReference type="PANTHER" id="PTHR12203:SF118">
    <property type="entry name" value="BETA-1,2-XYLOSYLTRANSFERASE 1"/>
    <property type="match status" value="1"/>
</dbReference>
<dbReference type="EMBL" id="AACS02000007">
    <property type="protein sequence ID" value="EAU90335.2"/>
    <property type="molecule type" value="Genomic_DNA"/>
</dbReference>
<dbReference type="SMART" id="SM00672">
    <property type="entry name" value="CAP10"/>
    <property type="match status" value="1"/>
</dbReference>
<feature type="domain" description="Glycosyl transferase CAP10" evidence="2">
    <location>
        <begin position="497"/>
        <end position="731"/>
    </location>
</feature>
<dbReference type="GeneID" id="6007959"/>
<dbReference type="OMA" id="KATMNPC"/>
<evidence type="ECO:0000256" key="1">
    <source>
        <dbReference type="SAM" id="MobiDB-lite"/>
    </source>
</evidence>
<proteinExistence type="predicted"/>
<dbReference type="InterPro" id="IPR006598">
    <property type="entry name" value="CAP10"/>
</dbReference>
<gene>
    <name evidence="3" type="ORF">CC1G_09017</name>
</gene>
<dbReference type="RefSeq" id="XP_001831488.2">
    <property type="nucleotide sequence ID" value="XM_001831436.2"/>
</dbReference>
<dbReference type="OrthoDB" id="541052at2759"/>
<dbReference type="HOGENOM" id="CLU_005027_3_2_1"/>
<feature type="compositionally biased region" description="Basic and acidic residues" evidence="1">
    <location>
        <begin position="50"/>
        <end position="59"/>
    </location>
</feature>
<dbReference type="PANTHER" id="PTHR12203">
    <property type="entry name" value="KDEL LYS-ASP-GLU-LEU CONTAINING - RELATED"/>
    <property type="match status" value="1"/>
</dbReference>
<feature type="region of interest" description="Disordered" evidence="1">
    <location>
        <begin position="749"/>
        <end position="768"/>
    </location>
</feature>
<dbReference type="InParanoid" id="A8N9I2"/>
<feature type="compositionally biased region" description="Basic and acidic residues" evidence="1">
    <location>
        <begin position="67"/>
        <end position="76"/>
    </location>
</feature>
<keyword evidence="4" id="KW-1185">Reference proteome</keyword>